<gene>
    <name evidence="2" type="ORF">Pla8534_26380</name>
</gene>
<dbReference type="KEGG" id="lcre:Pla8534_26380"/>
<organism evidence="2 3">
    <name type="scientific">Lignipirellula cremea</name>
    <dbReference type="NCBI Taxonomy" id="2528010"/>
    <lineage>
        <taxon>Bacteria</taxon>
        <taxon>Pseudomonadati</taxon>
        <taxon>Planctomycetota</taxon>
        <taxon>Planctomycetia</taxon>
        <taxon>Pirellulales</taxon>
        <taxon>Pirellulaceae</taxon>
        <taxon>Lignipirellula</taxon>
    </lineage>
</organism>
<keyword evidence="3" id="KW-1185">Reference proteome</keyword>
<feature type="transmembrane region" description="Helical" evidence="1">
    <location>
        <begin position="80"/>
        <end position="97"/>
    </location>
</feature>
<dbReference type="OrthoDB" id="681113at2"/>
<accession>A0A518DSL4</accession>
<dbReference type="AlphaFoldDB" id="A0A518DSL4"/>
<reference evidence="2 3" key="1">
    <citation type="submission" date="2019-02" db="EMBL/GenBank/DDBJ databases">
        <title>Deep-cultivation of Planctomycetes and their phenomic and genomic characterization uncovers novel biology.</title>
        <authorList>
            <person name="Wiegand S."/>
            <person name="Jogler M."/>
            <person name="Boedeker C."/>
            <person name="Pinto D."/>
            <person name="Vollmers J."/>
            <person name="Rivas-Marin E."/>
            <person name="Kohn T."/>
            <person name="Peeters S.H."/>
            <person name="Heuer A."/>
            <person name="Rast P."/>
            <person name="Oberbeckmann S."/>
            <person name="Bunk B."/>
            <person name="Jeske O."/>
            <person name="Meyerdierks A."/>
            <person name="Storesund J.E."/>
            <person name="Kallscheuer N."/>
            <person name="Luecker S."/>
            <person name="Lage O.M."/>
            <person name="Pohl T."/>
            <person name="Merkel B.J."/>
            <person name="Hornburger P."/>
            <person name="Mueller R.-W."/>
            <person name="Bruemmer F."/>
            <person name="Labrenz M."/>
            <person name="Spormann A.M."/>
            <person name="Op den Camp H."/>
            <person name="Overmann J."/>
            <person name="Amann R."/>
            <person name="Jetten M.S.M."/>
            <person name="Mascher T."/>
            <person name="Medema M.H."/>
            <person name="Devos D.P."/>
            <person name="Kaster A.-K."/>
            <person name="Ovreas L."/>
            <person name="Rohde M."/>
            <person name="Galperin M.Y."/>
            <person name="Jogler C."/>
        </authorList>
    </citation>
    <scope>NUCLEOTIDE SEQUENCE [LARGE SCALE GENOMIC DNA]</scope>
    <source>
        <strain evidence="2 3">Pla85_3_4</strain>
    </source>
</reference>
<feature type="transmembrane region" description="Helical" evidence="1">
    <location>
        <begin position="21"/>
        <end position="40"/>
    </location>
</feature>
<feature type="transmembrane region" description="Helical" evidence="1">
    <location>
        <begin position="52"/>
        <end position="73"/>
    </location>
</feature>
<keyword evidence="1" id="KW-0812">Transmembrane</keyword>
<feature type="transmembrane region" description="Helical" evidence="1">
    <location>
        <begin position="146"/>
        <end position="167"/>
    </location>
</feature>
<evidence type="ECO:0000313" key="2">
    <source>
        <dbReference type="EMBL" id="QDU94830.1"/>
    </source>
</evidence>
<evidence type="ECO:0008006" key="4">
    <source>
        <dbReference type="Google" id="ProtNLM"/>
    </source>
</evidence>
<evidence type="ECO:0000313" key="3">
    <source>
        <dbReference type="Proteomes" id="UP000317648"/>
    </source>
</evidence>
<feature type="transmembrane region" description="Helical" evidence="1">
    <location>
        <begin position="117"/>
        <end position="134"/>
    </location>
</feature>
<keyword evidence="1" id="KW-1133">Transmembrane helix</keyword>
<evidence type="ECO:0000256" key="1">
    <source>
        <dbReference type="SAM" id="Phobius"/>
    </source>
</evidence>
<dbReference type="EMBL" id="CP036433">
    <property type="protein sequence ID" value="QDU94830.1"/>
    <property type="molecule type" value="Genomic_DNA"/>
</dbReference>
<protein>
    <recommendedName>
        <fullName evidence="4">Sulfatase</fullName>
    </recommendedName>
</protein>
<keyword evidence="1" id="KW-0472">Membrane</keyword>
<name>A0A518DSL4_9BACT</name>
<sequence>MQQSNVLVRKEEPRSSAPFEGGRFLAHPMLAAIFPPLLLYAQSPGKTSWQELALALAASAAMAGLLLLLMRYFFVGWRRAALAATWLVCAIYAFWLSDHVNGTLAFFDLPYYCSRPILLALWAVLALGGLTWFFHDREDDREFTHFANIFALAIVLGPLGLLGWHAWRNPQIVGEWQTPAANTETFALHSPEQQPDIYYLVLNAYAGDHVLRRDFQFDNRVFLAELARRGFVVAESSRANYPQPELSLASTLNMAYLGDVDPGVSCRNALQDHRVGELLKEQGYLYFHLGIPVDGLWANRHADYNYRFSLTDNAFTERLIELTPLRMMSPNMSPKRQTAQKFEMLPEIAKQAGPKFVVACFDSPGLPQELADAPAGLNEDGLYLREVAAVNQQVLATIDALTAASDRPPVILLQSAQGPDLSVAPLSRMSELEQVRARCSILSAFRLPGRRLSAKAIQGITPVNTFRMLFDVYFDAKLPMLANRTFYWSEADSRGAPSGGPACRMVEVTQQLAEPAALASDQPARGSGG</sequence>
<dbReference type="RefSeq" id="WP_145053562.1">
    <property type="nucleotide sequence ID" value="NZ_CP036433.1"/>
</dbReference>
<dbReference type="Proteomes" id="UP000317648">
    <property type="component" value="Chromosome"/>
</dbReference>
<proteinExistence type="predicted"/>